<dbReference type="AlphaFoldDB" id="A0A445MCH2"/>
<protein>
    <submittedName>
        <fullName evidence="2">Uncharacterized protein</fullName>
    </submittedName>
</protein>
<evidence type="ECO:0000256" key="1">
    <source>
        <dbReference type="SAM" id="MobiDB-lite"/>
    </source>
</evidence>
<feature type="region of interest" description="Disordered" evidence="1">
    <location>
        <begin position="159"/>
        <end position="199"/>
    </location>
</feature>
<feature type="compositionally biased region" description="Polar residues" evidence="1">
    <location>
        <begin position="181"/>
        <end position="194"/>
    </location>
</feature>
<gene>
    <name evidence="2" type="ORF">BHM03_00008682</name>
</gene>
<accession>A0A445MCH2</accession>
<organism evidence="2">
    <name type="scientific">Ensete ventricosum</name>
    <name type="common">Abyssinian banana</name>
    <name type="synonym">Musa ensete</name>
    <dbReference type="NCBI Taxonomy" id="4639"/>
    <lineage>
        <taxon>Eukaryota</taxon>
        <taxon>Viridiplantae</taxon>
        <taxon>Streptophyta</taxon>
        <taxon>Embryophyta</taxon>
        <taxon>Tracheophyta</taxon>
        <taxon>Spermatophyta</taxon>
        <taxon>Magnoliopsida</taxon>
        <taxon>Liliopsida</taxon>
        <taxon>Zingiberales</taxon>
        <taxon>Musaceae</taxon>
        <taxon>Ensete</taxon>
    </lineage>
</organism>
<sequence length="222" mass="23871">MCGCSGCDFDVGLSNLAGLFLQDKTSRVVGSRDGPSDDQVRVDLKGEVRCPLLGRQSFFSFFIEVERERESASLRLLGGPLGCHFYTYISSTGQVSVSSSFWRFLPTCLMSSVAPTAIRAAGCVLLLLCCRMVPSGCRALREEISGCRPSRVLLQSVANHPKKPPESRGVSAPTEPCATPARSNRAATPPQGGNSLRLYLAQAGGGHGVEMHPRPRQSKISR</sequence>
<evidence type="ECO:0000313" key="2">
    <source>
        <dbReference type="EMBL" id="RZR71909.1"/>
    </source>
</evidence>
<reference evidence="2" key="1">
    <citation type="journal article" date="2018" name="Data Brief">
        <title>Genome sequence data from 17 accessions of Ensete ventricosum, a staple food crop for millions in Ethiopia.</title>
        <authorList>
            <person name="Yemataw Z."/>
            <person name="Muzemil S."/>
            <person name="Ambachew D."/>
            <person name="Tripathi L."/>
            <person name="Tesfaye K."/>
            <person name="Chala A."/>
            <person name="Farbos A."/>
            <person name="O'Neill P."/>
            <person name="Moore K."/>
            <person name="Grant M."/>
            <person name="Studholme D.J."/>
        </authorList>
    </citation>
    <scope>NUCLEOTIDE SEQUENCE [LARGE SCALE GENOMIC DNA]</scope>
    <source>
        <tissue evidence="2">Leaf</tissue>
    </source>
</reference>
<name>A0A445MCH2_ENSVE</name>
<dbReference type="Proteomes" id="UP000290560">
    <property type="component" value="Unassembled WGS sequence"/>
</dbReference>
<proteinExistence type="predicted"/>
<dbReference type="EMBL" id="KV875604">
    <property type="protein sequence ID" value="RZR71909.1"/>
    <property type="molecule type" value="Genomic_DNA"/>
</dbReference>